<evidence type="ECO:0000313" key="2">
    <source>
        <dbReference type="Proteomes" id="UP000255697"/>
    </source>
</evidence>
<dbReference type="Proteomes" id="UP000255697">
    <property type="component" value="Segment"/>
</dbReference>
<sequence length="64" mass="7016">MKILVEVVATNMESGHIAVHQETIDIVIVSKEQETLYLEKLANSGFLTPKKVGPILISRSIAVL</sequence>
<protein>
    <submittedName>
        <fullName evidence="1">Uncharacterized protein</fullName>
    </submittedName>
</protein>
<evidence type="ECO:0000313" key="1">
    <source>
        <dbReference type="EMBL" id="AXF40579.1"/>
    </source>
</evidence>
<keyword evidence="2" id="KW-1185">Reference proteome</keyword>
<proteinExistence type="predicted"/>
<accession>A0A345AUJ6</accession>
<dbReference type="EMBL" id="MH460829">
    <property type="protein sequence ID" value="AXF40579.1"/>
    <property type="molecule type" value="Genomic_DNA"/>
</dbReference>
<name>A0A345AUJ6_9CAUD</name>
<reference evidence="2" key="1">
    <citation type="submission" date="2018-06" db="EMBL/GenBank/DDBJ databases">
        <title>Whole genome analysis of phage vB_ApiM_fHyAci03 infecting Acinetobacter pittii.</title>
        <authorList>
            <person name="Kiljunen S."/>
            <person name="Wicklund A."/>
            <person name="Skurnik M."/>
        </authorList>
    </citation>
    <scope>NUCLEOTIDE SEQUENCE [LARGE SCALE GENOMIC DNA]</scope>
</reference>
<gene>
    <name evidence="1" type="ORF">Ac3_010</name>
</gene>
<organism evidence="1 2">
    <name type="scientific">Acinetobacter phage vB_ApiM_fHyAci03</name>
    <dbReference type="NCBI Taxonomy" id="2269366"/>
    <lineage>
        <taxon>Viruses</taxon>
        <taxon>Duplodnaviria</taxon>
        <taxon>Heunggongvirae</taxon>
        <taxon>Uroviricota</taxon>
        <taxon>Caudoviricetes</taxon>
        <taxon>Pantevenvirales</taxon>
        <taxon>Straboviridae</taxon>
        <taxon>Twarogvirinae</taxon>
        <taxon>Lazarusvirus</taxon>
        <taxon>Lazarusvirus fhyacithree</taxon>
    </lineage>
</organism>